<dbReference type="SUPFAM" id="SSF52540">
    <property type="entry name" value="P-loop containing nucleoside triphosphate hydrolases"/>
    <property type="match status" value="1"/>
</dbReference>
<reference evidence="10" key="1">
    <citation type="submission" date="2018-01" db="EMBL/GenBank/DDBJ databases">
        <authorList>
            <person name="Mao J.F."/>
        </authorList>
    </citation>
    <scope>NUCLEOTIDE SEQUENCE</scope>
    <source>
        <strain evidence="10">Huo1</strain>
        <tissue evidence="10">Leaf</tissue>
    </source>
</reference>
<reference evidence="10" key="2">
    <citation type="submission" date="2020-08" db="EMBL/GenBank/DDBJ databases">
        <title>Plant Genome Project.</title>
        <authorList>
            <person name="Zhang R.-G."/>
        </authorList>
    </citation>
    <scope>NUCLEOTIDE SEQUENCE</scope>
    <source>
        <strain evidence="10">Huo1</strain>
        <tissue evidence="10">Leaf</tissue>
    </source>
</reference>
<proteinExistence type="inferred from homology"/>
<evidence type="ECO:0000313" key="10">
    <source>
        <dbReference type="EMBL" id="KAG6428196.1"/>
    </source>
</evidence>
<dbReference type="InterPro" id="IPR032675">
    <property type="entry name" value="LRR_dom_sf"/>
</dbReference>
<evidence type="ECO:0000259" key="8">
    <source>
        <dbReference type="Pfam" id="PF23559"/>
    </source>
</evidence>
<comment type="caution">
    <text evidence="10">The sequence shown here is derived from an EMBL/GenBank/DDBJ whole genome shotgun (WGS) entry which is preliminary data.</text>
</comment>
<dbReference type="InterPro" id="IPR058922">
    <property type="entry name" value="WHD_DRP"/>
</dbReference>
<gene>
    <name evidence="10" type="ORF">SASPL_112447</name>
</gene>
<dbReference type="PANTHER" id="PTHR23155:SF1185">
    <property type="entry name" value="DISEASE RESISTANCE RPP8-LIKE PROTEIN 3-RELATED"/>
    <property type="match status" value="1"/>
</dbReference>
<dbReference type="InterPro" id="IPR036388">
    <property type="entry name" value="WH-like_DNA-bd_sf"/>
</dbReference>
<evidence type="ECO:0000256" key="6">
    <source>
        <dbReference type="ARBA" id="ARBA00022840"/>
    </source>
</evidence>
<dbReference type="InterPro" id="IPR055414">
    <property type="entry name" value="LRR_R13L4/SHOC2-like"/>
</dbReference>
<name>A0A8X8Y8T5_SALSN</name>
<evidence type="ECO:0000313" key="11">
    <source>
        <dbReference type="Proteomes" id="UP000298416"/>
    </source>
</evidence>
<evidence type="ECO:0000256" key="1">
    <source>
        <dbReference type="ARBA" id="ARBA00008894"/>
    </source>
</evidence>
<dbReference type="FunFam" id="1.10.10.10:FF:000322">
    <property type="entry name" value="Probable disease resistance protein At1g63360"/>
    <property type="match status" value="1"/>
</dbReference>
<protein>
    <recommendedName>
        <fullName evidence="12">NB-ARC domain-containing protein</fullName>
    </recommendedName>
</protein>
<dbReference type="EMBL" id="PNBA02000004">
    <property type="protein sequence ID" value="KAG6428196.1"/>
    <property type="molecule type" value="Genomic_DNA"/>
</dbReference>
<dbReference type="InterPro" id="IPR002182">
    <property type="entry name" value="NB-ARC"/>
</dbReference>
<comment type="similarity">
    <text evidence="1">Belongs to the disease resistance NB-LRR family.</text>
</comment>
<dbReference type="Proteomes" id="UP000298416">
    <property type="component" value="Unassembled WGS sequence"/>
</dbReference>
<dbReference type="GO" id="GO:0005524">
    <property type="term" value="F:ATP binding"/>
    <property type="evidence" value="ECO:0007669"/>
    <property type="project" value="UniProtKB-KW"/>
</dbReference>
<keyword evidence="5" id="KW-0611">Plant defense</keyword>
<sequence>MDECFVGKEDDLKRLVLLVADDEEVHLVVSVWGMGGIGKTAIQCQVRSVLEGVLKQLNPKRKEGVWSLNVEEMIEQLCEIQRCKRCLVVLDDVWEISDWEELKRAFYVRDVWSKILVTTRKRDVAEIGFPVEVELLNVDDGWEHSSGHDKRDNEIDGVVNFSYQNLPYYLKPCFLYLGIFKEDESIDVTHVYGMWIAQGMISNESIRQKDETLMDVAELYLSELASTSLVQVGTTDDYLSPTRKFDTCKLHDVVRELCLKIGENEGFGVENSEFKDGSFSTIPRVARHMSIYFKNKHNRLINSDRREEHLSKHLRSLRILNGVTWDAIEFGVIEFPPQSIVDFKKYKFLRELVIESFKFEGGKLPKGITDLLLLRCIRLQHCVLDKLPSSIRNLVYLDTIDLVGSWNVRVPNVLNELFRLKHLFLPPYEKDHKIVNHRLRLDEGVAELESLVGFNSTVHELKCATTIKNPRVFSAEIHDNESLKVILNAIATSWNKLQICVVEIEEGCRLKGEEELMEILLTCPNLYYLRISVETEQGIPVSSDFIRSRLVRLHLLSSGIEHDPMGILGKLPCLVELCWRWGSFVGEEMTCRESDFHCLSFMRSSLIIVRIWRWFRMD</sequence>
<evidence type="ECO:0000256" key="4">
    <source>
        <dbReference type="ARBA" id="ARBA00022741"/>
    </source>
</evidence>
<feature type="domain" description="Disease resistance R13L4/SHOC-2-like LRR" evidence="9">
    <location>
        <begin position="338"/>
        <end position="605"/>
    </location>
</feature>
<dbReference type="AlphaFoldDB" id="A0A8X8Y8T5"/>
<dbReference type="Pfam" id="PF23598">
    <property type="entry name" value="LRR_14"/>
    <property type="match status" value="1"/>
</dbReference>
<keyword evidence="11" id="KW-1185">Reference proteome</keyword>
<dbReference type="PANTHER" id="PTHR23155">
    <property type="entry name" value="DISEASE RESISTANCE PROTEIN RP"/>
    <property type="match status" value="1"/>
</dbReference>
<dbReference type="InterPro" id="IPR027417">
    <property type="entry name" value="P-loop_NTPase"/>
</dbReference>
<dbReference type="Pfam" id="PF23559">
    <property type="entry name" value="WHD_DRP"/>
    <property type="match status" value="1"/>
</dbReference>
<dbReference type="GO" id="GO:0043531">
    <property type="term" value="F:ADP binding"/>
    <property type="evidence" value="ECO:0007669"/>
    <property type="project" value="InterPro"/>
</dbReference>
<dbReference type="InterPro" id="IPR044974">
    <property type="entry name" value="Disease_R_plants"/>
</dbReference>
<evidence type="ECO:0000259" key="7">
    <source>
        <dbReference type="Pfam" id="PF00931"/>
    </source>
</evidence>
<dbReference type="Pfam" id="PF00931">
    <property type="entry name" value="NB-ARC"/>
    <property type="match status" value="1"/>
</dbReference>
<dbReference type="GO" id="GO:0098542">
    <property type="term" value="P:defense response to other organism"/>
    <property type="evidence" value="ECO:0007669"/>
    <property type="project" value="TreeGrafter"/>
</dbReference>
<evidence type="ECO:0000259" key="9">
    <source>
        <dbReference type="Pfam" id="PF23598"/>
    </source>
</evidence>
<dbReference type="Gene3D" id="3.40.50.300">
    <property type="entry name" value="P-loop containing nucleotide triphosphate hydrolases"/>
    <property type="match status" value="2"/>
</dbReference>
<keyword evidence="6" id="KW-0067">ATP-binding</keyword>
<keyword evidence="4" id="KW-0547">Nucleotide-binding</keyword>
<keyword evidence="3" id="KW-0677">Repeat</keyword>
<feature type="domain" description="Disease resistance protein winged helix" evidence="8">
    <location>
        <begin position="179"/>
        <end position="257"/>
    </location>
</feature>
<feature type="domain" description="NB-ARC" evidence="7">
    <location>
        <begin position="46"/>
        <end position="143"/>
    </location>
</feature>
<dbReference type="Gene3D" id="3.80.10.10">
    <property type="entry name" value="Ribonuclease Inhibitor"/>
    <property type="match status" value="1"/>
</dbReference>
<dbReference type="SUPFAM" id="SSF52058">
    <property type="entry name" value="L domain-like"/>
    <property type="match status" value="1"/>
</dbReference>
<dbReference type="Gene3D" id="1.10.10.10">
    <property type="entry name" value="Winged helix-like DNA-binding domain superfamily/Winged helix DNA-binding domain"/>
    <property type="match status" value="1"/>
</dbReference>
<accession>A0A8X8Y8T5</accession>
<evidence type="ECO:0000256" key="3">
    <source>
        <dbReference type="ARBA" id="ARBA00022737"/>
    </source>
</evidence>
<organism evidence="10">
    <name type="scientific">Salvia splendens</name>
    <name type="common">Scarlet sage</name>
    <dbReference type="NCBI Taxonomy" id="180675"/>
    <lineage>
        <taxon>Eukaryota</taxon>
        <taxon>Viridiplantae</taxon>
        <taxon>Streptophyta</taxon>
        <taxon>Embryophyta</taxon>
        <taxon>Tracheophyta</taxon>
        <taxon>Spermatophyta</taxon>
        <taxon>Magnoliopsida</taxon>
        <taxon>eudicotyledons</taxon>
        <taxon>Gunneridae</taxon>
        <taxon>Pentapetalae</taxon>
        <taxon>asterids</taxon>
        <taxon>lamiids</taxon>
        <taxon>Lamiales</taxon>
        <taxon>Lamiaceae</taxon>
        <taxon>Nepetoideae</taxon>
        <taxon>Mentheae</taxon>
        <taxon>Salviinae</taxon>
        <taxon>Salvia</taxon>
        <taxon>Salvia subgen. Calosphace</taxon>
        <taxon>core Calosphace</taxon>
    </lineage>
</organism>
<evidence type="ECO:0000256" key="5">
    <source>
        <dbReference type="ARBA" id="ARBA00022821"/>
    </source>
</evidence>
<evidence type="ECO:0000256" key="2">
    <source>
        <dbReference type="ARBA" id="ARBA00022614"/>
    </source>
</evidence>
<evidence type="ECO:0008006" key="12">
    <source>
        <dbReference type="Google" id="ProtNLM"/>
    </source>
</evidence>
<keyword evidence="2" id="KW-0433">Leucine-rich repeat</keyword>